<protein>
    <recommendedName>
        <fullName evidence="5">HTH La-type RNA-binding domain-containing protein</fullName>
    </recommendedName>
</protein>
<dbReference type="InterPro" id="IPR045180">
    <property type="entry name" value="La_dom_prot"/>
</dbReference>
<dbReference type="Gene3D" id="1.10.10.10">
    <property type="entry name" value="Winged helix-like DNA-binding domain superfamily/Winged helix DNA-binding domain"/>
    <property type="match status" value="1"/>
</dbReference>
<dbReference type="GO" id="GO:0003723">
    <property type="term" value="F:RNA binding"/>
    <property type="evidence" value="ECO:0007669"/>
    <property type="project" value="UniProtKB-UniRule"/>
</dbReference>
<evidence type="ECO:0000256" key="4">
    <source>
        <dbReference type="SAM" id="MobiDB-lite"/>
    </source>
</evidence>
<dbReference type="EMBL" id="MBFS01002251">
    <property type="protein sequence ID" value="PVU99570.1"/>
    <property type="molecule type" value="Genomic_DNA"/>
</dbReference>
<evidence type="ECO:0000256" key="1">
    <source>
        <dbReference type="ARBA" id="ARBA00008680"/>
    </source>
</evidence>
<dbReference type="AlphaFoldDB" id="A0A2T9Z4Q1"/>
<dbReference type="InterPro" id="IPR036388">
    <property type="entry name" value="WH-like_DNA-bd_sf"/>
</dbReference>
<comment type="caution">
    <text evidence="6">The sequence shown here is derived from an EMBL/GenBank/DDBJ whole genome shotgun (WGS) entry which is preliminary data.</text>
</comment>
<dbReference type="InterPro" id="IPR006630">
    <property type="entry name" value="La_HTH"/>
</dbReference>
<dbReference type="InterPro" id="IPR012677">
    <property type="entry name" value="Nucleotide-bd_a/b_plait_sf"/>
</dbReference>
<dbReference type="STRING" id="133381.A0A2T9Z4Q1"/>
<keyword evidence="7" id="KW-1185">Reference proteome</keyword>
<evidence type="ECO:0000313" key="7">
    <source>
        <dbReference type="Proteomes" id="UP000245609"/>
    </source>
</evidence>
<feature type="domain" description="HTH La-type RNA-binding" evidence="5">
    <location>
        <begin position="4"/>
        <end position="124"/>
    </location>
</feature>
<keyword evidence="2 3" id="KW-0694">RNA-binding</keyword>
<evidence type="ECO:0000259" key="5">
    <source>
        <dbReference type="PROSITE" id="PS50961"/>
    </source>
</evidence>
<dbReference type="PANTHER" id="PTHR22792">
    <property type="entry name" value="LUPUS LA PROTEIN-RELATED"/>
    <property type="match status" value="1"/>
</dbReference>
<dbReference type="Proteomes" id="UP000245609">
    <property type="component" value="Unassembled WGS sequence"/>
</dbReference>
<dbReference type="Pfam" id="PF08777">
    <property type="entry name" value="RRM_3"/>
    <property type="match status" value="1"/>
</dbReference>
<dbReference type="SMART" id="SM00715">
    <property type="entry name" value="LA"/>
    <property type="match status" value="1"/>
</dbReference>
<proteinExistence type="inferred from homology"/>
<dbReference type="InterPro" id="IPR014886">
    <property type="entry name" value="La_xRRM"/>
</dbReference>
<sequence length="339" mass="38804">MDSDQQNSGVEDKLVAQLEHYFSDANLRWDRFMRETLEKEDQAIPISVIMKFNRVKNLLKELQTSEKEDGGSQEEAKGEDSGLESLFLPVLKTKLGAELAEKLCFKVDFENKKLCRKTPFVDSDLWYYNTIVVKFEKAYKFPQDFAGSLEELKLAFEKVAKVALVRQRKYLTKDAKTRPKATKVLGNADLLGTTKYQIFWLPKYVKDKLENNEFVAEDIRKQNETYPTFEQLVGKRRKSSKRSSNSSDQASANGRSSKTAKTTIKEAFNQFGPVRFVKTNINSQNDGIVFFKQNIADKVLAEISKLDKAITIDDGNLKNKLVISPFILSSEQESLYLKK</sequence>
<evidence type="ECO:0000256" key="2">
    <source>
        <dbReference type="ARBA" id="ARBA00022884"/>
    </source>
</evidence>
<dbReference type="InterPro" id="IPR036390">
    <property type="entry name" value="WH_DNA-bd_sf"/>
</dbReference>
<reference evidence="6 7" key="1">
    <citation type="journal article" date="2018" name="MBio">
        <title>Comparative Genomics Reveals the Core Gene Toolbox for the Fungus-Insect Symbiosis.</title>
        <authorList>
            <person name="Wang Y."/>
            <person name="Stata M."/>
            <person name="Wang W."/>
            <person name="Stajich J.E."/>
            <person name="White M.M."/>
            <person name="Moncalvo J.M."/>
        </authorList>
    </citation>
    <scope>NUCLEOTIDE SEQUENCE [LARGE SCALE GENOMIC DNA]</scope>
    <source>
        <strain evidence="6 7">SC-DP-2</strain>
    </source>
</reference>
<dbReference type="PROSITE" id="PS50961">
    <property type="entry name" value="HTH_LA"/>
    <property type="match status" value="1"/>
</dbReference>
<organism evidence="6 7">
    <name type="scientific">Smittium megazygosporum</name>
    <dbReference type="NCBI Taxonomy" id="133381"/>
    <lineage>
        <taxon>Eukaryota</taxon>
        <taxon>Fungi</taxon>
        <taxon>Fungi incertae sedis</taxon>
        <taxon>Zoopagomycota</taxon>
        <taxon>Kickxellomycotina</taxon>
        <taxon>Harpellomycetes</taxon>
        <taxon>Harpellales</taxon>
        <taxon>Legeriomycetaceae</taxon>
        <taxon>Smittium</taxon>
    </lineage>
</organism>
<evidence type="ECO:0000313" key="6">
    <source>
        <dbReference type="EMBL" id="PVU99570.1"/>
    </source>
</evidence>
<feature type="compositionally biased region" description="Polar residues" evidence="4">
    <location>
        <begin position="248"/>
        <end position="259"/>
    </location>
</feature>
<feature type="region of interest" description="Disordered" evidence="4">
    <location>
        <begin position="230"/>
        <end position="259"/>
    </location>
</feature>
<accession>A0A2T9Z4Q1</accession>
<dbReference type="OrthoDB" id="439993at2759"/>
<dbReference type="Gene3D" id="3.30.70.330">
    <property type="match status" value="1"/>
</dbReference>
<comment type="similarity">
    <text evidence="1">Belongs to the LARP7 family.</text>
</comment>
<evidence type="ECO:0000256" key="3">
    <source>
        <dbReference type="PROSITE-ProRule" id="PRU00332"/>
    </source>
</evidence>
<dbReference type="Pfam" id="PF05383">
    <property type="entry name" value="La"/>
    <property type="match status" value="1"/>
</dbReference>
<dbReference type="PANTHER" id="PTHR22792:SF62">
    <property type="entry name" value="LA-RELATED PROTEIN 7"/>
    <property type="match status" value="1"/>
</dbReference>
<name>A0A2T9Z4Q1_9FUNG</name>
<dbReference type="SUPFAM" id="SSF46785">
    <property type="entry name" value="Winged helix' DNA-binding domain"/>
    <property type="match status" value="1"/>
</dbReference>
<gene>
    <name evidence="6" type="ORF">BB560_005480</name>
</gene>